<evidence type="ECO:0000259" key="4">
    <source>
        <dbReference type="PROSITE" id="PS51755"/>
    </source>
</evidence>
<dbReference type="InterPro" id="IPR036388">
    <property type="entry name" value="WH-like_DNA-bd_sf"/>
</dbReference>
<organism evidence="5 6">
    <name type="scientific">Serratia odorifera</name>
    <dbReference type="NCBI Taxonomy" id="618"/>
    <lineage>
        <taxon>Bacteria</taxon>
        <taxon>Pseudomonadati</taxon>
        <taxon>Pseudomonadota</taxon>
        <taxon>Gammaproteobacteria</taxon>
        <taxon>Enterobacterales</taxon>
        <taxon>Yersiniaceae</taxon>
        <taxon>Serratia</taxon>
    </lineage>
</organism>
<protein>
    <submittedName>
        <fullName evidence="5">Transcriptional regulatory protein, C terminal</fullName>
    </submittedName>
</protein>
<dbReference type="GO" id="GO:0000160">
    <property type="term" value="P:phosphorelay signal transduction system"/>
    <property type="evidence" value="ECO:0007669"/>
    <property type="project" value="InterPro"/>
</dbReference>
<accession>A0A3S4DKF7</accession>
<dbReference type="PROSITE" id="PS51755">
    <property type="entry name" value="OMPR_PHOB"/>
    <property type="match status" value="1"/>
</dbReference>
<dbReference type="InterPro" id="IPR001867">
    <property type="entry name" value="OmpR/PhoB-type_DNA-bd"/>
</dbReference>
<evidence type="ECO:0000256" key="1">
    <source>
        <dbReference type="ARBA" id="ARBA00023125"/>
    </source>
</evidence>
<reference evidence="5 6" key="1">
    <citation type="submission" date="2018-12" db="EMBL/GenBank/DDBJ databases">
        <authorList>
            <consortium name="Pathogen Informatics"/>
        </authorList>
    </citation>
    <scope>NUCLEOTIDE SEQUENCE [LARGE SCALE GENOMIC DNA]</scope>
    <source>
        <strain evidence="5 6">NCTC11214</strain>
    </source>
</reference>
<evidence type="ECO:0000313" key="5">
    <source>
        <dbReference type="EMBL" id="VDZ57773.1"/>
    </source>
</evidence>
<dbReference type="GO" id="GO:0003677">
    <property type="term" value="F:DNA binding"/>
    <property type="evidence" value="ECO:0007669"/>
    <property type="project" value="UniProtKB-UniRule"/>
</dbReference>
<feature type="domain" description="OmpR/PhoB-type" evidence="4">
    <location>
        <begin position="2"/>
        <end position="107"/>
    </location>
</feature>
<evidence type="ECO:0000313" key="6">
    <source>
        <dbReference type="Proteomes" id="UP000281391"/>
    </source>
</evidence>
<dbReference type="Pfam" id="PF00486">
    <property type="entry name" value="Trans_reg_C"/>
    <property type="match status" value="1"/>
</dbReference>
<dbReference type="SMART" id="SM00862">
    <property type="entry name" value="Trans_reg_C"/>
    <property type="match status" value="1"/>
</dbReference>
<keyword evidence="3" id="KW-0472">Membrane</keyword>
<dbReference type="EMBL" id="LR134117">
    <property type="protein sequence ID" value="VDZ57773.1"/>
    <property type="molecule type" value="Genomic_DNA"/>
</dbReference>
<dbReference type="KEGG" id="sof:NCTC11214_02557"/>
<dbReference type="GO" id="GO:0006355">
    <property type="term" value="P:regulation of DNA-templated transcription"/>
    <property type="evidence" value="ECO:0007669"/>
    <property type="project" value="InterPro"/>
</dbReference>
<dbReference type="Gene3D" id="1.10.10.10">
    <property type="entry name" value="Winged helix-like DNA-binding domain superfamily/Winged helix DNA-binding domain"/>
    <property type="match status" value="1"/>
</dbReference>
<feature type="transmembrane region" description="Helical" evidence="3">
    <location>
        <begin position="228"/>
        <end position="248"/>
    </location>
</feature>
<keyword evidence="1 2" id="KW-0238">DNA-binding</keyword>
<dbReference type="Proteomes" id="UP000281391">
    <property type="component" value="Chromosome"/>
</dbReference>
<feature type="transmembrane region" description="Helical" evidence="3">
    <location>
        <begin position="160"/>
        <end position="179"/>
    </location>
</feature>
<keyword evidence="3" id="KW-1133">Transmembrane helix</keyword>
<dbReference type="SUPFAM" id="SSF46894">
    <property type="entry name" value="C-terminal effector domain of the bipartite response regulators"/>
    <property type="match status" value="1"/>
</dbReference>
<keyword evidence="3" id="KW-0812">Transmembrane</keyword>
<evidence type="ECO:0000256" key="3">
    <source>
        <dbReference type="SAM" id="Phobius"/>
    </source>
</evidence>
<dbReference type="InterPro" id="IPR016032">
    <property type="entry name" value="Sig_transdc_resp-reg_C-effctor"/>
</dbReference>
<name>A0A3S4DKF7_SEROD</name>
<proteinExistence type="predicted"/>
<evidence type="ECO:0000256" key="2">
    <source>
        <dbReference type="PROSITE-ProRule" id="PRU01091"/>
    </source>
</evidence>
<gene>
    <name evidence="5" type="ORF">NCTC11214_02557</name>
</gene>
<sequence length="272" mass="30951">MSKGYLINNVLEFWPEEHSLVSRGAERKTISINVPASRCFLLLLERRSDLVPQHDFFNFVWGDAGDTVPPNTLYQNISILRRGLKAIIEQPVDLVVTVPKQGFKLNEGAEVVEIDSVNKAVPNAILPLEDKESTANKSSPQLNEAPLPAVTIREGNLRRWYAMLALLLLAITAAHYYLLTREKDFTPYFNSYTALKNSGQCHIYVNNDAEDYTIHQKALQMINLNCRLYPYVYVTAYQFIPVVSLITCNKPFDERKKTLRCASYNLRGVYSS</sequence>
<feature type="DNA-binding region" description="OmpR/PhoB-type" evidence="2">
    <location>
        <begin position="2"/>
        <end position="107"/>
    </location>
</feature>
<dbReference type="RefSeq" id="WP_004958696.1">
    <property type="nucleotide sequence ID" value="NZ_LR134117.1"/>
</dbReference>
<dbReference type="AlphaFoldDB" id="A0A3S4DKF7"/>